<evidence type="ECO:0000313" key="3">
    <source>
        <dbReference type="Proteomes" id="UP000075714"/>
    </source>
</evidence>
<dbReference type="EMBL" id="LSYV01000011">
    <property type="protein sequence ID" value="KXZ52151.1"/>
    <property type="molecule type" value="Genomic_DNA"/>
</dbReference>
<feature type="region of interest" description="Disordered" evidence="1">
    <location>
        <begin position="159"/>
        <end position="213"/>
    </location>
</feature>
<evidence type="ECO:0000256" key="1">
    <source>
        <dbReference type="SAM" id="MobiDB-lite"/>
    </source>
</evidence>
<dbReference type="OrthoDB" id="411785at2759"/>
<evidence type="ECO:0008006" key="4">
    <source>
        <dbReference type="Google" id="ProtNLM"/>
    </source>
</evidence>
<sequence length="229" mass="24528">MICSANMAYAAAEYWNKYYTPDSEHIDWQVVLDYLNHWVPPLPAILLLGTGLSSFAEELYDNGFSPIAVLDCASAPTAVHRHRAANPPRGGLLVVQRDVADSEWPELDEKGIKFGIVVDKVKRVLLSPLEYSATSTLEGPETVEDYPLDEESGAEAGARLAGNGATQSAQQQRPQQQQQQGHVHDAQRGAEGTGTEKAVGNAGSGAAAGAGAGADTFRDDVSYIYLLTK</sequence>
<protein>
    <recommendedName>
        <fullName evidence="4">Methyltransferase type 11 domain-containing protein</fullName>
    </recommendedName>
</protein>
<organism evidence="2 3">
    <name type="scientific">Gonium pectorale</name>
    <name type="common">Green alga</name>
    <dbReference type="NCBI Taxonomy" id="33097"/>
    <lineage>
        <taxon>Eukaryota</taxon>
        <taxon>Viridiplantae</taxon>
        <taxon>Chlorophyta</taxon>
        <taxon>core chlorophytes</taxon>
        <taxon>Chlorophyceae</taxon>
        <taxon>CS clade</taxon>
        <taxon>Chlamydomonadales</taxon>
        <taxon>Volvocaceae</taxon>
        <taxon>Gonium</taxon>
    </lineage>
</organism>
<gene>
    <name evidence="2" type="ORF">GPECTOR_10g780</name>
</gene>
<accession>A0A150GQR7</accession>
<feature type="compositionally biased region" description="Low complexity" evidence="1">
    <location>
        <begin position="167"/>
        <end position="180"/>
    </location>
</feature>
<keyword evidence="3" id="KW-1185">Reference proteome</keyword>
<dbReference type="Proteomes" id="UP000075714">
    <property type="component" value="Unassembled WGS sequence"/>
</dbReference>
<dbReference type="AlphaFoldDB" id="A0A150GQR7"/>
<proteinExistence type="predicted"/>
<dbReference type="SUPFAM" id="SSF53335">
    <property type="entry name" value="S-adenosyl-L-methionine-dependent methyltransferases"/>
    <property type="match status" value="1"/>
</dbReference>
<evidence type="ECO:0000313" key="2">
    <source>
        <dbReference type="EMBL" id="KXZ52151.1"/>
    </source>
</evidence>
<dbReference type="InterPro" id="IPR029063">
    <property type="entry name" value="SAM-dependent_MTases_sf"/>
</dbReference>
<name>A0A150GQR7_GONPE</name>
<reference evidence="3" key="1">
    <citation type="journal article" date="2016" name="Nat. Commun.">
        <title>The Gonium pectorale genome demonstrates co-option of cell cycle regulation during the evolution of multicellularity.</title>
        <authorList>
            <person name="Hanschen E.R."/>
            <person name="Marriage T.N."/>
            <person name="Ferris P.J."/>
            <person name="Hamaji T."/>
            <person name="Toyoda A."/>
            <person name="Fujiyama A."/>
            <person name="Neme R."/>
            <person name="Noguchi H."/>
            <person name="Minakuchi Y."/>
            <person name="Suzuki M."/>
            <person name="Kawai-Toyooka H."/>
            <person name="Smith D.R."/>
            <person name="Sparks H."/>
            <person name="Anderson J."/>
            <person name="Bakaric R."/>
            <person name="Luria V."/>
            <person name="Karger A."/>
            <person name="Kirschner M.W."/>
            <person name="Durand P.M."/>
            <person name="Michod R.E."/>
            <person name="Nozaki H."/>
            <person name="Olson B.J."/>
        </authorList>
    </citation>
    <scope>NUCLEOTIDE SEQUENCE [LARGE SCALE GENOMIC DNA]</scope>
    <source>
        <strain evidence="3">NIES-2863</strain>
    </source>
</reference>
<comment type="caution">
    <text evidence="2">The sequence shown here is derived from an EMBL/GenBank/DDBJ whole genome shotgun (WGS) entry which is preliminary data.</text>
</comment>
<dbReference type="Gene3D" id="3.40.50.150">
    <property type="entry name" value="Vaccinia Virus protein VP39"/>
    <property type="match status" value="1"/>
</dbReference>
<feature type="compositionally biased region" description="Gly residues" evidence="1">
    <location>
        <begin position="202"/>
        <end position="212"/>
    </location>
</feature>